<sequence length="167" mass="20003">MQISKTLKKRLLIISILGNIFSLFLIGIYFLVNSWFFYAELGSVVGVKPNYLVQLNNKGDLYDYRQMIRIVSGIKSYKLVDSLKSDNYHIYKAIRNCQIFIGEIDRDNKQYIIYDGYLDHYIFVNLKFDMDEKRYNDFIGRAKVIDNYDNVPIRYRRLIESDNWEYL</sequence>
<dbReference type="Proteomes" id="UP000018855">
    <property type="component" value="Unassembled WGS sequence"/>
</dbReference>
<gene>
    <name evidence="2" type="ORF">Q619_VDC00005G0004</name>
</gene>
<reference evidence="2 3" key="1">
    <citation type="submission" date="2013-12" db="EMBL/GenBank/DDBJ databases">
        <title>A Varibaculum cambriense genome reconstructed from a premature infant gut community with otherwise low bacterial novelty that shifts toward anaerobic metabolism during the third week of life.</title>
        <authorList>
            <person name="Brown C.T."/>
            <person name="Sharon I."/>
            <person name="Thomas B.C."/>
            <person name="Castelle C.J."/>
            <person name="Morowitz M.J."/>
            <person name="Banfield J.F."/>
        </authorList>
    </citation>
    <scope>NUCLEOTIDE SEQUENCE [LARGE SCALE GENOMIC DNA]</scope>
    <source>
        <strain evidence="3">DORA_11</strain>
    </source>
</reference>
<keyword evidence="1" id="KW-1133">Transmembrane helix</keyword>
<evidence type="ECO:0000313" key="3">
    <source>
        <dbReference type="Proteomes" id="UP000018855"/>
    </source>
</evidence>
<accession>W1V900</accession>
<keyword evidence="1" id="KW-0812">Transmembrane</keyword>
<proteinExistence type="predicted"/>
<protein>
    <submittedName>
        <fullName evidence="2">Uncharacterized protein</fullName>
    </submittedName>
</protein>
<name>W1V900_9FIRM</name>
<organism evidence="2 3">
    <name type="scientific">Veillonella dispar DORA_11</name>
    <dbReference type="NCBI Taxonomy" id="1403949"/>
    <lineage>
        <taxon>Bacteria</taxon>
        <taxon>Bacillati</taxon>
        <taxon>Bacillota</taxon>
        <taxon>Negativicutes</taxon>
        <taxon>Veillonellales</taxon>
        <taxon>Veillonellaceae</taxon>
        <taxon>Veillonella</taxon>
    </lineage>
</organism>
<feature type="transmembrane region" description="Helical" evidence="1">
    <location>
        <begin position="12"/>
        <end position="38"/>
    </location>
</feature>
<comment type="caution">
    <text evidence="2">The sequence shown here is derived from an EMBL/GenBank/DDBJ whole genome shotgun (WGS) entry which is preliminary data.</text>
</comment>
<evidence type="ECO:0000313" key="2">
    <source>
        <dbReference type="EMBL" id="ETJ02498.1"/>
    </source>
</evidence>
<dbReference type="EMBL" id="AZMJ01000005">
    <property type="protein sequence ID" value="ETJ02498.1"/>
    <property type="molecule type" value="Genomic_DNA"/>
</dbReference>
<evidence type="ECO:0000256" key="1">
    <source>
        <dbReference type="SAM" id="Phobius"/>
    </source>
</evidence>
<dbReference type="AlphaFoldDB" id="W1V900"/>
<dbReference type="PATRIC" id="fig|1403949.3.peg.9"/>
<keyword evidence="1" id="KW-0472">Membrane</keyword>